<feature type="domain" description="C3H1-type" evidence="3">
    <location>
        <begin position="521"/>
        <end position="544"/>
    </location>
</feature>
<dbReference type="Gene3D" id="3.30.1370.210">
    <property type="match status" value="2"/>
</dbReference>
<dbReference type="Proteomes" id="UP000756921">
    <property type="component" value="Unassembled WGS sequence"/>
</dbReference>
<feature type="region of interest" description="Disordered" evidence="2">
    <location>
        <begin position="882"/>
        <end position="920"/>
    </location>
</feature>
<comment type="caution">
    <text evidence="4">The sequence shown here is derived from an EMBL/GenBank/DDBJ whole genome shotgun (WGS) entry which is preliminary data.</text>
</comment>
<reference evidence="4" key="1">
    <citation type="journal article" date="2020" name="Mol. Plant Microbe Interact.">
        <title>Genome Sequence of the Biocontrol Agent Coniothyrium minitans strain Conio (IMI 134523).</title>
        <authorList>
            <person name="Patel D."/>
            <person name="Shittu T.A."/>
            <person name="Baroncelli R."/>
            <person name="Muthumeenakshi S."/>
            <person name="Osborne T.H."/>
            <person name="Janganan T.K."/>
            <person name="Sreenivasaprasad S."/>
        </authorList>
    </citation>
    <scope>NUCLEOTIDE SEQUENCE</scope>
    <source>
        <strain evidence="4">Conio</strain>
    </source>
</reference>
<feature type="zinc finger region" description="C3H1-type" evidence="1">
    <location>
        <begin position="668"/>
        <end position="696"/>
    </location>
</feature>
<feature type="zinc finger region" description="C3H1-type" evidence="1">
    <location>
        <begin position="521"/>
        <end position="544"/>
    </location>
</feature>
<keyword evidence="5" id="KW-1185">Reference proteome</keyword>
<feature type="region of interest" description="Disordered" evidence="2">
    <location>
        <begin position="638"/>
        <end position="657"/>
    </location>
</feature>
<organism evidence="4 5">
    <name type="scientific">Paraphaeosphaeria minitans</name>
    <dbReference type="NCBI Taxonomy" id="565426"/>
    <lineage>
        <taxon>Eukaryota</taxon>
        <taxon>Fungi</taxon>
        <taxon>Dikarya</taxon>
        <taxon>Ascomycota</taxon>
        <taxon>Pezizomycotina</taxon>
        <taxon>Dothideomycetes</taxon>
        <taxon>Pleosporomycetidae</taxon>
        <taxon>Pleosporales</taxon>
        <taxon>Massarineae</taxon>
        <taxon>Didymosphaeriaceae</taxon>
        <taxon>Paraphaeosphaeria</taxon>
    </lineage>
</organism>
<dbReference type="EMBL" id="WJXW01000016">
    <property type="protein sequence ID" value="KAF9729524.1"/>
    <property type="molecule type" value="Genomic_DNA"/>
</dbReference>
<keyword evidence="1" id="KW-0862">Zinc</keyword>
<feature type="compositionally biased region" description="Polar residues" evidence="2">
    <location>
        <begin position="892"/>
        <end position="913"/>
    </location>
</feature>
<feature type="compositionally biased region" description="Polar residues" evidence="2">
    <location>
        <begin position="87"/>
        <end position="99"/>
    </location>
</feature>
<gene>
    <name evidence="4" type="ORF">PMIN01_12388</name>
</gene>
<protein>
    <recommendedName>
        <fullName evidence="3">C3H1-type domain-containing protein</fullName>
    </recommendedName>
</protein>
<dbReference type="InterPro" id="IPR000571">
    <property type="entry name" value="Znf_CCCH"/>
</dbReference>
<feature type="zinc finger region" description="C3H1-type" evidence="1">
    <location>
        <begin position="616"/>
        <end position="643"/>
    </location>
</feature>
<feature type="domain" description="C3H1-type" evidence="3">
    <location>
        <begin position="563"/>
        <end position="591"/>
    </location>
</feature>
<dbReference type="AlphaFoldDB" id="A0A9P6G619"/>
<dbReference type="GO" id="GO:0008270">
    <property type="term" value="F:zinc ion binding"/>
    <property type="evidence" value="ECO:0007669"/>
    <property type="project" value="UniProtKB-KW"/>
</dbReference>
<dbReference type="OrthoDB" id="3792087at2759"/>
<feature type="zinc finger region" description="C3H1-type" evidence="1">
    <location>
        <begin position="563"/>
        <end position="591"/>
    </location>
</feature>
<keyword evidence="1" id="KW-0479">Metal-binding</keyword>
<feature type="compositionally biased region" description="Low complexity" evidence="2">
    <location>
        <begin position="56"/>
        <end position="72"/>
    </location>
</feature>
<feature type="compositionally biased region" description="Polar residues" evidence="2">
    <location>
        <begin position="647"/>
        <end position="657"/>
    </location>
</feature>
<feature type="domain" description="C3H1-type" evidence="3">
    <location>
        <begin position="616"/>
        <end position="643"/>
    </location>
</feature>
<evidence type="ECO:0000313" key="5">
    <source>
        <dbReference type="Proteomes" id="UP000756921"/>
    </source>
</evidence>
<evidence type="ECO:0000256" key="1">
    <source>
        <dbReference type="PROSITE-ProRule" id="PRU00723"/>
    </source>
</evidence>
<feature type="domain" description="C3H1-type" evidence="3">
    <location>
        <begin position="668"/>
        <end position="696"/>
    </location>
</feature>
<accession>A0A9P6G619</accession>
<dbReference type="SMART" id="SM00356">
    <property type="entry name" value="ZnF_C3H1"/>
    <property type="match status" value="4"/>
</dbReference>
<feature type="compositionally biased region" description="Basic and acidic residues" evidence="2">
    <location>
        <begin position="271"/>
        <end position="290"/>
    </location>
</feature>
<evidence type="ECO:0000259" key="3">
    <source>
        <dbReference type="PROSITE" id="PS50103"/>
    </source>
</evidence>
<feature type="region of interest" description="Disordered" evidence="2">
    <location>
        <begin position="17"/>
        <end position="130"/>
    </location>
</feature>
<dbReference type="PROSITE" id="PS50103">
    <property type="entry name" value="ZF_C3H1"/>
    <property type="match status" value="4"/>
</dbReference>
<feature type="region of interest" description="Disordered" evidence="2">
    <location>
        <begin position="269"/>
        <end position="290"/>
    </location>
</feature>
<evidence type="ECO:0000313" key="4">
    <source>
        <dbReference type="EMBL" id="KAF9729524.1"/>
    </source>
</evidence>
<proteinExistence type="predicted"/>
<keyword evidence="1" id="KW-0863">Zinc-finger</keyword>
<sequence length="920" mass="101473">MADKMLQYVGYTQTFKCKRSRENDSDSEGEDLPKMAKTPRSVNLKRDKKKLRVYNSYTTPKSSPPATTIATPAPGPRLTANGHEYDPTQNVFKQSQQNHPRLPPTPPETPVAQSSSEDKSSESPASSNAQWRRLGMYELPLHDPKKTSVAQYTWTCSREAVEIHTDAHAFLLLAEEAVCMRKELAEARQQEVGPEKEELEKKLELSEEALAVERKAKKVLENELAAERQAKKILQDELATEREGKANLENELSLEQKSTKTLQEKLATSLQEKEDLRKARNKDASNHSTKLERLEKENKNLSEKFRVEKKKCQGLENSKAMFSQQYQQFEKEKVLIQEQIIEHCKNHVLKVLIRILAEYWNDGSLTVDTIAPELHAAFFDMIDGNTTFDQLADQVSRYYDQNTGERAKFEGSVGQGAATVGTQNYASSVPQPQACNWQQPAPLNASASQANVLVNQPEVMEFEASQVVTNTPLAPTQPQVPIISTKWTPSSAAQRPSTTDVGYAVPEAMEVEAIKPRCELPCTYFDSDRGCNKGKKCTFLHAHTVNGLGDTTTVPMEIEAPKYKKKMPCRFFRGPGGCKQGAACTYLHPADSSALQQVNGTGIVASMAEPMDLDTSKRNPECRFAHRPGGCTRQNCPFTHPADPSAAQRSSATGQRADTTEIMEVEVPGQRPICKFMLRPGGCRKRDTCTSTHPGDPGCGIAPEAVAILDREVLPAQRVLLQAKSEDAKLQPVAQMARGYYKFINQIIGSARQASLNRKNKIIFMKMMDGHIGTAGVLIQNAPPSLVRRFNLPTNGFLAAGSSIDGWFDAGSNMPEDCKDSWMLLKMFDKAIADKIQLPVQVAPSIVLTPAPPAWNNQQGSYAGHSVTSLGAPAPIQQLEQDLDAIIRSGGQHATSQAKETQSRSSRSAQPFGNHGGSQP</sequence>
<name>A0A9P6G619_9PLEO</name>
<evidence type="ECO:0000256" key="2">
    <source>
        <dbReference type="SAM" id="MobiDB-lite"/>
    </source>
</evidence>